<dbReference type="Pfam" id="PF12582">
    <property type="entry name" value="DUF3757"/>
    <property type="match status" value="1"/>
</dbReference>
<proteinExistence type="predicted"/>
<evidence type="ECO:0000313" key="3">
    <source>
        <dbReference type="Proteomes" id="UP000036608"/>
    </source>
</evidence>
<dbReference type="InterPro" id="IPR022231">
    <property type="entry name" value="DUF3757"/>
</dbReference>
<sequence length="144" mass="15842">MIKKIVCMCLLAAAGIAQAKADQGCPYPSSIRYVQGYFQATDGQVHWRSSEVGHRDFIDVFIGALFTPGKGQERVDGYLERCIYRTGGGQVVALRYGGSREVDSMSLTGTLHWRLASDAFGQPAYICQDSQPDNCSFTVRHSKP</sequence>
<dbReference type="OrthoDB" id="7025982at2"/>
<evidence type="ECO:0008006" key="4">
    <source>
        <dbReference type="Google" id="ProtNLM"/>
    </source>
</evidence>
<feature type="chain" id="PRO_5005215868" description="DUF3757 domain-containing protein" evidence="1">
    <location>
        <begin position="20"/>
        <end position="144"/>
    </location>
</feature>
<reference evidence="2 3" key="1">
    <citation type="journal article" date="2015" name="Genome Announc.">
        <title>Complete Genome Sequence of the Rhizobacterium Pseudomonas trivialis Strain IHBB745 with Multiple Plant Growth-Promoting Activities and Tolerance to Desiccation and Alkalinity.</title>
        <authorList>
            <person name="Gulati A."/>
            <person name="Swarnkar M.K."/>
            <person name="Vyas P."/>
            <person name="Rahi P."/>
            <person name="Thakur R."/>
            <person name="Thakur N."/>
            <person name="Singh A.K."/>
        </authorList>
    </citation>
    <scope>NUCLEOTIDE SEQUENCE [LARGE SCALE GENOMIC DNA]</scope>
    <source>
        <strain evidence="3">745</strain>
    </source>
</reference>
<dbReference type="KEGG" id="ptv:AA957_06900"/>
<dbReference type="AlphaFoldDB" id="A0A0H5A4F1"/>
<name>A0A0H5A4F1_9PSED</name>
<gene>
    <name evidence="2" type="ORF">AA957_06900</name>
</gene>
<feature type="signal peptide" evidence="1">
    <location>
        <begin position="1"/>
        <end position="19"/>
    </location>
</feature>
<evidence type="ECO:0000256" key="1">
    <source>
        <dbReference type="SAM" id="SignalP"/>
    </source>
</evidence>
<dbReference type="Proteomes" id="UP000036608">
    <property type="component" value="Chromosome"/>
</dbReference>
<dbReference type="EMBL" id="CP011507">
    <property type="protein sequence ID" value="AKS05839.1"/>
    <property type="molecule type" value="Genomic_DNA"/>
</dbReference>
<reference evidence="3" key="2">
    <citation type="submission" date="2015-05" db="EMBL/GenBank/DDBJ databases">
        <authorList>
            <person name="Swarnkar M.K."/>
            <person name="Vyas P."/>
            <person name="Rahi P."/>
            <person name="Thakur R."/>
            <person name="Thakur N."/>
            <person name="Singh A.K."/>
            <person name="Gulati A."/>
        </authorList>
    </citation>
    <scope>NUCLEOTIDE SEQUENCE [LARGE SCALE GENOMIC DNA]</scope>
    <source>
        <strain evidence="3">745</strain>
    </source>
</reference>
<accession>A0A0H5A4F1</accession>
<dbReference type="RefSeq" id="WP_049709524.1">
    <property type="nucleotide sequence ID" value="NZ_CP011507.1"/>
</dbReference>
<evidence type="ECO:0000313" key="2">
    <source>
        <dbReference type="EMBL" id="AKS05839.1"/>
    </source>
</evidence>
<dbReference type="PATRIC" id="fig|200450.3.peg.1429"/>
<keyword evidence="1" id="KW-0732">Signal</keyword>
<protein>
    <recommendedName>
        <fullName evidence="4">DUF3757 domain-containing protein</fullName>
    </recommendedName>
</protein>
<organism evidence="2 3">
    <name type="scientific">Pseudomonas trivialis</name>
    <dbReference type="NCBI Taxonomy" id="200450"/>
    <lineage>
        <taxon>Bacteria</taxon>
        <taxon>Pseudomonadati</taxon>
        <taxon>Pseudomonadota</taxon>
        <taxon>Gammaproteobacteria</taxon>
        <taxon>Pseudomonadales</taxon>
        <taxon>Pseudomonadaceae</taxon>
        <taxon>Pseudomonas</taxon>
    </lineage>
</organism>